<dbReference type="EMBL" id="JAVRQU010000004">
    <property type="protein sequence ID" value="KAK5704260.1"/>
    <property type="molecule type" value="Genomic_DNA"/>
</dbReference>
<evidence type="ECO:0000313" key="1">
    <source>
        <dbReference type="EMBL" id="KAK5704260.1"/>
    </source>
</evidence>
<dbReference type="Proteomes" id="UP001310594">
    <property type="component" value="Unassembled WGS sequence"/>
</dbReference>
<proteinExistence type="predicted"/>
<protein>
    <submittedName>
        <fullName evidence="1">Uncharacterized protein</fullName>
    </submittedName>
</protein>
<dbReference type="AlphaFoldDB" id="A0AAN7WP36"/>
<accession>A0AAN7WP36</accession>
<organism evidence="1 2">
    <name type="scientific">Elasticomyces elasticus</name>
    <dbReference type="NCBI Taxonomy" id="574655"/>
    <lineage>
        <taxon>Eukaryota</taxon>
        <taxon>Fungi</taxon>
        <taxon>Dikarya</taxon>
        <taxon>Ascomycota</taxon>
        <taxon>Pezizomycotina</taxon>
        <taxon>Dothideomycetes</taxon>
        <taxon>Dothideomycetidae</taxon>
        <taxon>Mycosphaerellales</taxon>
        <taxon>Teratosphaeriaceae</taxon>
        <taxon>Elasticomyces</taxon>
    </lineage>
</organism>
<gene>
    <name evidence="1" type="ORF">LTR97_003275</name>
</gene>
<sequence>MNIAGIQAEATIAGLREQIKDGANKRAAEGGETQLMVMALQSLLDVLALGLFESGEKFTAEENVKWVVYGEGVMMDGKLGLTIGYR</sequence>
<comment type="caution">
    <text evidence="1">The sequence shown here is derived from an EMBL/GenBank/DDBJ whole genome shotgun (WGS) entry which is preliminary data.</text>
</comment>
<name>A0AAN7WP36_9PEZI</name>
<evidence type="ECO:0000313" key="2">
    <source>
        <dbReference type="Proteomes" id="UP001310594"/>
    </source>
</evidence>
<reference evidence="1" key="1">
    <citation type="submission" date="2023-08" db="EMBL/GenBank/DDBJ databases">
        <title>Black Yeasts Isolated from many extreme environments.</title>
        <authorList>
            <person name="Coleine C."/>
            <person name="Stajich J.E."/>
            <person name="Selbmann L."/>
        </authorList>
    </citation>
    <scope>NUCLEOTIDE SEQUENCE</scope>
    <source>
        <strain evidence="1">CCFEE 5810</strain>
    </source>
</reference>